<reference evidence="1" key="2">
    <citation type="submission" date="2015-06" db="UniProtKB">
        <authorList>
            <consortium name="EnsemblPlants"/>
        </authorList>
    </citation>
    <scope>IDENTIFICATION</scope>
</reference>
<sequence length="263" mass="28182">MAWRPAEGGGRPLGGGATAAAWQPMVTAWRPMVTARRLQRWWHGIAVAAGVAPAVVQWPEWRRRGDREAGRRWWRQHGRHWWCGGSAQAQGNDGCAKGAGGGGSSSSLPVGTLVLPGAPPLLCGEFLSWIEMTAGETQAFDETSSSSGFSFCQNQRGGQRVAGRRRPGLAFRGGGKRGAGAVGWRPHAATASAVVSELTADKLQCKVAGASGESLVWWFIRPAAATPLGVVTLPWGAVEDASLPWRVSLDENHIFLRWAWRCP</sequence>
<proteinExistence type="predicted"/>
<name>A0A0E0RGN0_ORYRU</name>
<reference evidence="2" key="1">
    <citation type="submission" date="2013-06" db="EMBL/GenBank/DDBJ databases">
        <authorList>
            <person name="Zhao Q."/>
        </authorList>
    </citation>
    <scope>NUCLEOTIDE SEQUENCE</scope>
    <source>
        <strain evidence="2">cv. W1943</strain>
    </source>
</reference>
<dbReference type="HOGENOM" id="CLU_1059194_0_0_1"/>
<dbReference type="Gramene" id="ORUFI12G11350.1">
    <property type="protein sequence ID" value="ORUFI12G11350.1"/>
    <property type="gene ID" value="ORUFI12G11350"/>
</dbReference>
<dbReference type="EnsemblPlants" id="ORUFI12G11350.1">
    <property type="protein sequence ID" value="ORUFI12G11350.1"/>
    <property type="gene ID" value="ORUFI12G11350"/>
</dbReference>
<accession>A0A0E0RGN0</accession>
<evidence type="ECO:0000313" key="2">
    <source>
        <dbReference type="Proteomes" id="UP000008022"/>
    </source>
</evidence>
<dbReference type="Proteomes" id="UP000008022">
    <property type="component" value="Unassembled WGS sequence"/>
</dbReference>
<organism evidence="1 2">
    <name type="scientific">Oryza rufipogon</name>
    <name type="common">Brownbeard rice</name>
    <name type="synonym">Asian wild rice</name>
    <dbReference type="NCBI Taxonomy" id="4529"/>
    <lineage>
        <taxon>Eukaryota</taxon>
        <taxon>Viridiplantae</taxon>
        <taxon>Streptophyta</taxon>
        <taxon>Embryophyta</taxon>
        <taxon>Tracheophyta</taxon>
        <taxon>Spermatophyta</taxon>
        <taxon>Magnoliopsida</taxon>
        <taxon>Liliopsida</taxon>
        <taxon>Poales</taxon>
        <taxon>Poaceae</taxon>
        <taxon>BOP clade</taxon>
        <taxon>Oryzoideae</taxon>
        <taxon>Oryzeae</taxon>
        <taxon>Oryzinae</taxon>
        <taxon>Oryza</taxon>
    </lineage>
</organism>
<protein>
    <submittedName>
        <fullName evidence="1">Uncharacterized protein</fullName>
    </submittedName>
</protein>
<dbReference type="AlphaFoldDB" id="A0A0E0RGN0"/>
<evidence type="ECO:0000313" key="1">
    <source>
        <dbReference type="EnsemblPlants" id="ORUFI12G11350.1"/>
    </source>
</evidence>
<keyword evidence="2" id="KW-1185">Reference proteome</keyword>